<keyword evidence="2" id="KW-0479">Metal-binding</keyword>
<keyword evidence="4" id="KW-0862">Zinc</keyword>
<dbReference type="Gene3D" id="3.40.50.620">
    <property type="entry name" value="HUPs"/>
    <property type="match status" value="1"/>
</dbReference>
<organism evidence="10 11">
    <name type="scientific">Poriferisphaera corsica</name>
    <dbReference type="NCBI Taxonomy" id="2528020"/>
    <lineage>
        <taxon>Bacteria</taxon>
        <taxon>Pseudomonadati</taxon>
        <taxon>Planctomycetota</taxon>
        <taxon>Phycisphaerae</taxon>
        <taxon>Phycisphaerales</taxon>
        <taxon>Phycisphaeraceae</taxon>
        <taxon>Poriferisphaera</taxon>
    </lineage>
</organism>
<evidence type="ECO:0000256" key="8">
    <source>
        <dbReference type="SAM" id="MobiDB-lite"/>
    </source>
</evidence>
<dbReference type="Pfam" id="PF00749">
    <property type="entry name" value="tRNA-synt_1c"/>
    <property type="match status" value="1"/>
</dbReference>
<proteinExistence type="inferred from homology"/>
<dbReference type="InterPro" id="IPR020058">
    <property type="entry name" value="Glu/Gln-tRNA-synth_Ib_cat-dom"/>
</dbReference>
<evidence type="ECO:0000256" key="7">
    <source>
        <dbReference type="RuleBase" id="RU363037"/>
    </source>
</evidence>
<reference evidence="10 11" key="1">
    <citation type="submission" date="2019-02" db="EMBL/GenBank/DDBJ databases">
        <title>Deep-cultivation of Planctomycetes and their phenomic and genomic characterization uncovers novel biology.</title>
        <authorList>
            <person name="Wiegand S."/>
            <person name="Jogler M."/>
            <person name="Boedeker C."/>
            <person name="Pinto D."/>
            <person name="Vollmers J."/>
            <person name="Rivas-Marin E."/>
            <person name="Kohn T."/>
            <person name="Peeters S.H."/>
            <person name="Heuer A."/>
            <person name="Rast P."/>
            <person name="Oberbeckmann S."/>
            <person name="Bunk B."/>
            <person name="Jeske O."/>
            <person name="Meyerdierks A."/>
            <person name="Storesund J.E."/>
            <person name="Kallscheuer N."/>
            <person name="Luecker S."/>
            <person name="Lage O.M."/>
            <person name="Pohl T."/>
            <person name="Merkel B.J."/>
            <person name="Hornburger P."/>
            <person name="Mueller R.-W."/>
            <person name="Bruemmer F."/>
            <person name="Labrenz M."/>
            <person name="Spormann A.M."/>
            <person name="Op den Camp H."/>
            <person name="Overmann J."/>
            <person name="Amann R."/>
            <person name="Jetten M.S.M."/>
            <person name="Mascher T."/>
            <person name="Medema M.H."/>
            <person name="Devos D.P."/>
            <person name="Kaster A.-K."/>
            <person name="Ovreas L."/>
            <person name="Rohde M."/>
            <person name="Galperin M.Y."/>
            <person name="Jogler C."/>
        </authorList>
    </citation>
    <scope>NUCLEOTIDE SEQUENCE [LARGE SCALE GENOMIC DNA]</scope>
    <source>
        <strain evidence="10 11">KS4</strain>
    </source>
</reference>
<dbReference type="GO" id="GO:0004818">
    <property type="term" value="F:glutamate-tRNA ligase activity"/>
    <property type="evidence" value="ECO:0007669"/>
    <property type="project" value="UniProtKB-EC"/>
</dbReference>
<dbReference type="PANTHER" id="PTHR43311:SF1">
    <property type="entry name" value="GLUTAMYL-Q TRNA(ASP) SYNTHETASE"/>
    <property type="match status" value="1"/>
</dbReference>
<protein>
    <submittedName>
        <fullName evidence="10">Glutamate--tRNA ligase</fullName>
        <ecNumber evidence="10">6.1.1.17</ecNumber>
    </submittedName>
</protein>
<keyword evidence="7" id="KW-0648">Protein biosynthesis</keyword>
<dbReference type="KEGG" id="pcor:KS4_16210"/>
<dbReference type="GO" id="GO:0006424">
    <property type="term" value="P:glutamyl-tRNA aminoacylation"/>
    <property type="evidence" value="ECO:0007669"/>
    <property type="project" value="TreeGrafter"/>
</dbReference>
<keyword evidence="11" id="KW-1185">Reference proteome</keyword>
<dbReference type="PRINTS" id="PR00987">
    <property type="entry name" value="TRNASYNTHGLU"/>
</dbReference>
<evidence type="ECO:0000256" key="5">
    <source>
        <dbReference type="ARBA" id="ARBA00022840"/>
    </source>
</evidence>
<dbReference type="EMBL" id="CP036425">
    <property type="protein sequence ID" value="QDU33570.1"/>
    <property type="molecule type" value="Genomic_DNA"/>
</dbReference>
<evidence type="ECO:0000256" key="2">
    <source>
        <dbReference type="ARBA" id="ARBA00022723"/>
    </source>
</evidence>
<keyword evidence="1 7" id="KW-0436">Ligase</keyword>
<dbReference type="GO" id="GO:0005829">
    <property type="term" value="C:cytosol"/>
    <property type="evidence" value="ECO:0007669"/>
    <property type="project" value="TreeGrafter"/>
</dbReference>
<feature type="region of interest" description="Disordered" evidence="8">
    <location>
        <begin position="300"/>
        <end position="320"/>
    </location>
</feature>
<evidence type="ECO:0000313" key="11">
    <source>
        <dbReference type="Proteomes" id="UP000317369"/>
    </source>
</evidence>
<dbReference type="NCBIfam" id="NF004315">
    <property type="entry name" value="PRK05710.1-4"/>
    <property type="match status" value="1"/>
</dbReference>
<comment type="similarity">
    <text evidence="7">Belongs to the class-I aminoacyl-tRNA synthetase family.</text>
</comment>
<evidence type="ECO:0000256" key="3">
    <source>
        <dbReference type="ARBA" id="ARBA00022741"/>
    </source>
</evidence>
<dbReference type="GO" id="GO:0005524">
    <property type="term" value="F:ATP binding"/>
    <property type="evidence" value="ECO:0007669"/>
    <property type="project" value="UniProtKB-KW"/>
</dbReference>
<sequence>MSTDQIPTTRLAPSPTGALHLGNARTFLINWAMARQGARFNEKTGKWQGGEKVVFRVEDLDGPRVKTGADAGAIDDLRWLGLDWDEGPYYQRDDLSRYQAALNSLYDKGLIYPCRCTRKDIRLALSAPNQGDLAGHETRYPGTCRDSDMDAKPVLSESSEDWTWRLRVPDEAIVFEDSVHGQISVNVQRDVGDFIVATKMGLPSYQLAVTLDDAHQGVTHVVRGDDLLGSTARQLLLYRFLELEPPTRWTHLPLVVGEDGRRLAKRHGDTRVSYYRDMGVPSAYIIGLLGSWSGMLAGDDEAGGDGQGDLSSRDDERNLGRTAHMAMDARTFSERFDLRRMGGEEVVFTSADHRWLMSGISDDKT</sequence>
<dbReference type="InterPro" id="IPR049940">
    <property type="entry name" value="GluQ/Sye"/>
</dbReference>
<name>A0A517YTK9_9BACT</name>
<evidence type="ECO:0000256" key="4">
    <source>
        <dbReference type="ARBA" id="ARBA00022833"/>
    </source>
</evidence>
<evidence type="ECO:0000256" key="6">
    <source>
        <dbReference type="ARBA" id="ARBA00023146"/>
    </source>
</evidence>
<feature type="domain" description="Glutamyl/glutaminyl-tRNA synthetase class Ib catalytic" evidence="9">
    <location>
        <begin position="8"/>
        <end position="289"/>
    </location>
</feature>
<evidence type="ECO:0000256" key="1">
    <source>
        <dbReference type="ARBA" id="ARBA00022598"/>
    </source>
</evidence>
<keyword evidence="3 7" id="KW-0547">Nucleotide-binding</keyword>
<evidence type="ECO:0000313" key="10">
    <source>
        <dbReference type="EMBL" id="QDU33570.1"/>
    </source>
</evidence>
<dbReference type="InterPro" id="IPR001412">
    <property type="entry name" value="aa-tRNA-synth_I_CS"/>
</dbReference>
<accession>A0A517YTK9</accession>
<evidence type="ECO:0000259" key="9">
    <source>
        <dbReference type="Pfam" id="PF00749"/>
    </source>
</evidence>
<dbReference type="OrthoDB" id="9807503at2"/>
<keyword evidence="6 7" id="KW-0030">Aminoacyl-tRNA synthetase</keyword>
<dbReference type="InterPro" id="IPR000924">
    <property type="entry name" value="Glu/Gln-tRNA-synth"/>
</dbReference>
<dbReference type="PROSITE" id="PS00178">
    <property type="entry name" value="AA_TRNA_LIGASE_I"/>
    <property type="match status" value="1"/>
</dbReference>
<dbReference type="SUPFAM" id="SSF52374">
    <property type="entry name" value="Nucleotidylyl transferase"/>
    <property type="match status" value="1"/>
</dbReference>
<dbReference type="EC" id="6.1.1.17" evidence="10"/>
<dbReference type="RefSeq" id="WP_145076710.1">
    <property type="nucleotide sequence ID" value="NZ_CP036425.1"/>
</dbReference>
<dbReference type="Proteomes" id="UP000317369">
    <property type="component" value="Chromosome"/>
</dbReference>
<dbReference type="InterPro" id="IPR014729">
    <property type="entry name" value="Rossmann-like_a/b/a_fold"/>
</dbReference>
<dbReference type="PANTHER" id="PTHR43311">
    <property type="entry name" value="GLUTAMATE--TRNA LIGASE"/>
    <property type="match status" value="1"/>
</dbReference>
<dbReference type="AlphaFoldDB" id="A0A517YTK9"/>
<gene>
    <name evidence="10" type="primary">gltX_2</name>
    <name evidence="10" type="ORF">KS4_16210</name>
</gene>
<keyword evidence="5 7" id="KW-0067">ATP-binding</keyword>